<feature type="domain" description="SHOCT" evidence="2">
    <location>
        <begin position="89"/>
        <end position="115"/>
    </location>
</feature>
<keyword evidence="1" id="KW-1133">Transmembrane helix</keyword>
<dbReference type="AlphaFoldDB" id="A0AAW3WVZ5"/>
<gene>
    <name evidence="3" type="ORF">H8J20_16665</name>
</gene>
<comment type="caution">
    <text evidence="3">The sequence shown here is derived from an EMBL/GenBank/DDBJ whole genome shotgun (WGS) entry which is preliminary data.</text>
</comment>
<keyword evidence="1" id="KW-0472">Membrane</keyword>
<evidence type="ECO:0000256" key="1">
    <source>
        <dbReference type="SAM" id="Phobius"/>
    </source>
</evidence>
<dbReference type="InterPro" id="IPR018649">
    <property type="entry name" value="SHOCT"/>
</dbReference>
<accession>A0AAW3WVZ5</accession>
<organism evidence="3 4">
    <name type="scientific">Serratia fonticola</name>
    <dbReference type="NCBI Taxonomy" id="47917"/>
    <lineage>
        <taxon>Bacteria</taxon>
        <taxon>Pseudomonadati</taxon>
        <taxon>Pseudomonadota</taxon>
        <taxon>Gammaproteobacteria</taxon>
        <taxon>Enterobacterales</taxon>
        <taxon>Yersiniaceae</taxon>
        <taxon>Serratia</taxon>
    </lineage>
</organism>
<dbReference type="Proteomes" id="UP000659084">
    <property type="component" value="Unassembled WGS sequence"/>
</dbReference>
<protein>
    <submittedName>
        <fullName evidence="3">SHOCT domain-containing protein</fullName>
    </submittedName>
</protein>
<dbReference type="EMBL" id="JACNYO010000017">
    <property type="protein sequence ID" value="MBC3213782.1"/>
    <property type="molecule type" value="Genomic_DNA"/>
</dbReference>
<dbReference type="Pfam" id="PF09851">
    <property type="entry name" value="SHOCT"/>
    <property type="match status" value="1"/>
</dbReference>
<evidence type="ECO:0000313" key="4">
    <source>
        <dbReference type="Proteomes" id="UP000659084"/>
    </source>
</evidence>
<keyword evidence="1" id="KW-0812">Transmembrane</keyword>
<reference evidence="3" key="1">
    <citation type="submission" date="2020-08" db="EMBL/GenBank/DDBJ databases">
        <title>Food and environmental bacterial isolates.</title>
        <authorList>
            <person name="Richter L."/>
            <person name="Du Plessis E.M."/>
            <person name="Duvenage S."/>
            <person name="Allam M."/>
            <person name="Korsten L."/>
        </authorList>
    </citation>
    <scope>NUCLEOTIDE SEQUENCE</scope>
    <source>
        <strain evidence="3">UPMP2127</strain>
    </source>
</reference>
<sequence>MQKAKDPALAAILSFIICGSGQIYNGDVTKGVILFVVACIFGLIFLPLALIPVIYATFDAYNSAKLRSGDVEIEEQRNKDYIDVTDFTEKLKRLSSLLNAGMIDQEEFEDRKKNLIAVICMKKLQEDPLDFLAALVPLKQGGVLTDDDISVIKKLV</sequence>
<evidence type="ECO:0000313" key="3">
    <source>
        <dbReference type="EMBL" id="MBC3213782.1"/>
    </source>
</evidence>
<proteinExistence type="predicted"/>
<name>A0AAW3WVZ5_SERFO</name>
<feature type="transmembrane region" description="Helical" evidence="1">
    <location>
        <begin position="31"/>
        <end position="58"/>
    </location>
</feature>
<dbReference type="RefSeq" id="WP_179253188.1">
    <property type="nucleotide sequence ID" value="NZ_JACBIV010000015.1"/>
</dbReference>
<evidence type="ECO:0000259" key="2">
    <source>
        <dbReference type="Pfam" id="PF09851"/>
    </source>
</evidence>